<feature type="domain" description="Protein kinase" evidence="4">
    <location>
        <begin position="1"/>
        <end position="289"/>
    </location>
</feature>
<dbReference type="InterPro" id="IPR000719">
    <property type="entry name" value="Prot_kinase_dom"/>
</dbReference>
<dbReference type="Proteomes" id="UP001642360">
    <property type="component" value="Unassembled WGS sequence"/>
</dbReference>
<reference evidence="5 6" key="1">
    <citation type="submission" date="2024-02" db="EMBL/GenBank/DDBJ databases">
        <authorList>
            <person name="Vignale AGUSTIN F."/>
            <person name="Sosa J E."/>
            <person name="Modenutti C."/>
        </authorList>
    </citation>
    <scope>NUCLEOTIDE SEQUENCE [LARGE SCALE GENOMIC DNA]</scope>
</reference>
<dbReference type="SUPFAM" id="SSF56112">
    <property type="entry name" value="Protein kinase-like (PK-like)"/>
    <property type="match status" value="1"/>
</dbReference>
<accession>A0ABC8RY09</accession>
<evidence type="ECO:0000259" key="4">
    <source>
        <dbReference type="PROSITE" id="PS50011"/>
    </source>
</evidence>
<comment type="caution">
    <text evidence="5">The sequence shown here is derived from an EMBL/GenBank/DDBJ whole genome shotgun (WGS) entry which is preliminary data.</text>
</comment>
<evidence type="ECO:0000256" key="2">
    <source>
        <dbReference type="ARBA" id="ARBA00012483"/>
    </source>
</evidence>
<dbReference type="PANTHER" id="PTHR45647">
    <property type="entry name" value="OS02G0152300 PROTEIN"/>
    <property type="match status" value="1"/>
</dbReference>
<comment type="catalytic activity">
    <reaction evidence="1">
        <text>S-ubiquitinyl-[E2 ubiquitin-conjugating enzyme]-L-cysteine + [acceptor protein]-L-lysine = [E2 ubiquitin-conjugating enzyme]-L-cysteine + N(6)-ubiquitinyl-[acceptor protein]-L-lysine.</text>
        <dbReference type="EC" id="2.3.2.27"/>
    </reaction>
</comment>
<dbReference type="PANTHER" id="PTHR45647:SF51">
    <property type="entry name" value="PROTEIN KINASE SUPERFAMILY PROTEIN"/>
    <property type="match status" value="1"/>
</dbReference>
<dbReference type="PROSITE" id="PS00108">
    <property type="entry name" value="PROTEIN_KINASE_ST"/>
    <property type="match status" value="1"/>
</dbReference>
<evidence type="ECO:0000313" key="5">
    <source>
        <dbReference type="EMBL" id="CAK9149767.1"/>
    </source>
</evidence>
<evidence type="ECO:0000256" key="3">
    <source>
        <dbReference type="ARBA" id="ARBA00022786"/>
    </source>
</evidence>
<dbReference type="Gene3D" id="3.30.200.20">
    <property type="entry name" value="Phosphorylase Kinase, domain 1"/>
    <property type="match status" value="1"/>
</dbReference>
<dbReference type="PROSITE" id="PS50011">
    <property type="entry name" value="PROTEIN_KINASE_DOM"/>
    <property type="match status" value="1"/>
</dbReference>
<evidence type="ECO:0000256" key="1">
    <source>
        <dbReference type="ARBA" id="ARBA00000900"/>
    </source>
</evidence>
<dbReference type="AlphaFoldDB" id="A0ABC8RY09"/>
<dbReference type="InterPro" id="IPR051348">
    <property type="entry name" value="U-box_ubiquitin_ligases"/>
</dbReference>
<dbReference type="InterPro" id="IPR011009">
    <property type="entry name" value="Kinase-like_dom_sf"/>
</dbReference>
<keyword evidence="3" id="KW-0833">Ubl conjugation pathway</keyword>
<dbReference type="Pfam" id="PF00069">
    <property type="entry name" value="Pkinase"/>
    <property type="match status" value="1"/>
</dbReference>
<dbReference type="EMBL" id="CAUOFW020001936">
    <property type="protein sequence ID" value="CAK9149767.1"/>
    <property type="molecule type" value="Genomic_DNA"/>
</dbReference>
<dbReference type="Gene3D" id="1.10.510.10">
    <property type="entry name" value="Transferase(Phosphotransferase) domain 1"/>
    <property type="match status" value="1"/>
</dbReference>
<dbReference type="SMART" id="SM00220">
    <property type="entry name" value="S_TKc"/>
    <property type="match status" value="1"/>
</dbReference>
<dbReference type="InterPro" id="IPR008271">
    <property type="entry name" value="Ser/Thr_kinase_AS"/>
</dbReference>
<name>A0ABC8RY09_9AQUA</name>
<sequence>MKARHEEEEKKKVMEALARFDIRYRKYTREAIKIATSYFSSSAKIGVSMTNDVFNETKKPVKAARLKVIEVLSCMRHPNMVLLVGACPEYGCLVYKYMENDSLEDRLFHRNNTPAISWRTRFKIAFEIAIALNFFHQTKPKPLVHSDLKPANIFLDRNYMSKISDVGLARLVPPFVADGVTQYHMIAVAGSFCYIDLEYQQIGMLGTKFDIYSLSVILLQILTAKPNIGLTYHMERAIQKGTFSEMLDPTVNDWPVEEALSFAKLALQCCELRRKDRPDLGLVILSELNRIRDLGSDNKDTGGIIYGESPPNSGF</sequence>
<protein>
    <recommendedName>
        <fullName evidence="2">RING-type E3 ubiquitin transferase</fullName>
        <ecNumber evidence="2">2.3.2.27</ecNumber>
    </recommendedName>
</protein>
<organism evidence="5 6">
    <name type="scientific">Ilex paraguariensis</name>
    <name type="common">yerba mate</name>
    <dbReference type="NCBI Taxonomy" id="185542"/>
    <lineage>
        <taxon>Eukaryota</taxon>
        <taxon>Viridiplantae</taxon>
        <taxon>Streptophyta</taxon>
        <taxon>Embryophyta</taxon>
        <taxon>Tracheophyta</taxon>
        <taxon>Spermatophyta</taxon>
        <taxon>Magnoliopsida</taxon>
        <taxon>eudicotyledons</taxon>
        <taxon>Gunneridae</taxon>
        <taxon>Pentapetalae</taxon>
        <taxon>asterids</taxon>
        <taxon>campanulids</taxon>
        <taxon>Aquifoliales</taxon>
        <taxon>Aquifoliaceae</taxon>
        <taxon>Ilex</taxon>
    </lineage>
</organism>
<dbReference type="GO" id="GO:0061630">
    <property type="term" value="F:ubiquitin protein ligase activity"/>
    <property type="evidence" value="ECO:0007669"/>
    <property type="project" value="UniProtKB-EC"/>
</dbReference>
<keyword evidence="6" id="KW-1185">Reference proteome</keyword>
<dbReference type="EC" id="2.3.2.27" evidence="2"/>
<proteinExistence type="predicted"/>
<evidence type="ECO:0000313" key="6">
    <source>
        <dbReference type="Proteomes" id="UP001642360"/>
    </source>
</evidence>
<gene>
    <name evidence="5" type="ORF">ILEXP_LOCUS17836</name>
</gene>